<dbReference type="InterPro" id="IPR001041">
    <property type="entry name" value="2Fe-2S_ferredoxin-type"/>
</dbReference>
<dbReference type="CDD" id="cd00207">
    <property type="entry name" value="fer2"/>
    <property type="match status" value="1"/>
</dbReference>
<dbReference type="PROSITE" id="PS51085">
    <property type="entry name" value="2FE2S_FER_2"/>
    <property type="match status" value="1"/>
</dbReference>
<dbReference type="PROSITE" id="PS00198">
    <property type="entry name" value="4FE4S_FER_1"/>
    <property type="match status" value="1"/>
</dbReference>
<comment type="subcellular location">
    <subcellularLocation>
        <location evidence="1">Cell inner membrane</location>
        <topology evidence="1">Peripheral membrane protein</topology>
        <orientation evidence="1">Cytoplasmic side</orientation>
    </subcellularLocation>
</comment>
<dbReference type="GO" id="GO:0009055">
    <property type="term" value="F:electron transfer activity"/>
    <property type="evidence" value="ECO:0007669"/>
    <property type="project" value="InterPro"/>
</dbReference>
<evidence type="ECO:0000256" key="3">
    <source>
        <dbReference type="ARBA" id="ARBA00022448"/>
    </source>
</evidence>
<evidence type="ECO:0000259" key="20">
    <source>
        <dbReference type="PROSITE" id="PS51379"/>
    </source>
</evidence>
<keyword evidence="8 18" id="KW-0001">2Fe-2S</keyword>
<keyword evidence="5 18" id="KW-0004">4Fe-4S</keyword>
<dbReference type="PANTHER" id="PTHR43551:SF2">
    <property type="entry name" value="FUMARATE REDUCTASE IRON-SULFUR SUBUNIT"/>
    <property type="match status" value="1"/>
</dbReference>
<comment type="cofactor">
    <cofactor evidence="18">
        <name>[3Fe-4S] cluster</name>
        <dbReference type="ChEBI" id="CHEBI:21137"/>
    </cofactor>
    <text evidence="18">Binds 1 [3Fe-4S] cluster.</text>
</comment>
<dbReference type="AlphaFoldDB" id="A0A379WG85"/>
<dbReference type="FunFam" id="3.10.20.30:FF:000009">
    <property type="entry name" value="Succinate dehydrogenase iron-sulfur subunit"/>
    <property type="match status" value="1"/>
</dbReference>
<dbReference type="Pfam" id="PF13085">
    <property type="entry name" value="Fer2_3"/>
    <property type="match status" value="1"/>
</dbReference>
<feature type="domain" description="2Fe-2S ferredoxin-type" evidence="19">
    <location>
        <begin position="56"/>
        <end position="146"/>
    </location>
</feature>
<evidence type="ECO:0000259" key="19">
    <source>
        <dbReference type="PROSITE" id="PS51085"/>
    </source>
</evidence>
<evidence type="ECO:0000256" key="6">
    <source>
        <dbReference type="ARBA" id="ARBA00022519"/>
    </source>
</evidence>
<dbReference type="GO" id="GO:0006099">
    <property type="term" value="P:tricarboxylic acid cycle"/>
    <property type="evidence" value="ECO:0007669"/>
    <property type="project" value="UniProtKB-KW"/>
</dbReference>
<keyword evidence="9 18" id="KW-0479">Metal-binding</keyword>
<evidence type="ECO:0000256" key="18">
    <source>
        <dbReference type="RuleBase" id="RU361237"/>
    </source>
</evidence>
<evidence type="ECO:0000256" key="5">
    <source>
        <dbReference type="ARBA" id="ARBA00022485"/>
    </source>
</evidence>
<sequence>MNFLKHTLAFRDADGTTRLEYSDVKITTLPPAKRVYGGEAEAADKKEKANAEMKNLKVEVVRYNPETDTAPHSAFYEVPYDETTSLLDALGYIKDNLSPDLSYRWSCRMAICGSCGMMVNNVPKLACKTFLRDYTNGMKVEALANFPIERDLVVDMTHFIESLEAIKPYIIGNSRTPDQGPNVQTPAQMAKYHQFSGCINCGLCYAACPQFGLNPEFIGPAAITLAHRYNEDSRDHGKKERMAQLNSPNGVWTCTFVGYCSEVCPKHVDPAAAIQQGKVESSKDFLIATPETTLRSAT</sequence>
<keyword evidence="7" id="KW-0816">Tricarboxylic acid cycle</keyword>
<comment type="cofactor">
    <cofactor evidence="18">
        <name>[4Fe-4S] cluster</name>
        <dbReference type="ChEBI" id="CHEBI:49883"/>
    </cofactor>
    <text evidence="18">Binds 1 [4Fe-4S] cluster.</text>
</comment>
<dbReference type="PROSITE" id="PS51379">
    <property type="entry name" value="4FE4S_FER_2"/>
    <property type="match status" value="1"/>
</dbReference>
<keyword evidence="12 18" id="KW-0408">Iron</keyword>
<dbReference type="InterPro" id="IPR009051">
    <property type="entry name" value="Helical_ferredxn"/>
</dbReference>
<keyword evidence="11" id="KW-0560">Oxidoreductase</keyword>
<name>A0A379WG85_SALET</name>
<organism evidence="21 22">
    <name type="scientific">Salmonella enterica I</name>
    <dbReference type="NCBI Taxonomy" id="59201"/>
    <lineage>
        <taxon>Bacteria</taxon>
        <taxon>Pseudomonadati</taxon>
        <taxon>Pseudomonadota</taxon>
        <taxon>Gammaproteobacteria</taxon>
        <taxon>Enterobacterales</taxon>
        <taxon>Enterobacteriaceae</taxon>
        <taxon>Salmonella</taxon>
    </lineage>
</organism>
<gene>
    <name evidence="21" type="primary">frdB</name>
    <name evidence="21" type="ORF">NCTC8258_06076</name>
</gene>
<dbReference type="SUPFAM" id="SSF46548">
    <property type="entry name" value="alpha-helical ferredoxin"/>
    <property type="match status" value="1"/>
</dbReference>
<dbReference type="InterPro" id="IPR006058">
    <property type="entry name" value="2Fe2S_fd_BS"/>
</dbReference>
<evidence type="ECO:0000256" key="1">
    <source>
        <dbReference type="ARBA" id="ARBA00004515"/>
    </source>
</evidence>
<evidence type="ECO:0000313" key="22">
    <source>
        <dbReference type="Proteomes" id="UP000255509"/>
    </source>
</evidence>
<dbReference type="SUPFAM" id="SSF46977">
    <property type="entry name" value="Succinate dehydrogenase/fumarate reductase flavoprotein C-terminal domain"/>
    <property type="match status" value="1"/>
</dbReference>
<evidence type="ECO:0000313" key="21">
    <source>
        <dbReference type="EMBL" id="SUH18252.1"/>
    </source>
</evidence>
<evidence type="ECO:0000256" key="11">
    <source>
        <dbReference type="ARBA" id="ARBA00023002"/>
    </source>
</evidence>
<dbReference type="InterPro" id="IPR004489">
    <property type="entry name" value="Succ_DH/fum_Rdtase_Fe-S"/>
</dbReference>
<dbReference type="Pfam" id="PF02910">
    <property type="entry name" value="Succ_DH_flav_C"/>
    <property type="match status" value="1"/>
</dbReference>
<dbReference type="GO" id="GO:0051539">
    <property type="term" value="F:4 iron, 4 sulfur cluster binding"/>
    <property type="evidence" value="ECO:0007669"/>
    <property type="project" value="UniProtKB-KW"/>
</dbReference>
<dbReference type="GO" id="GO:0009061">
    <property type="term" value="P:anaerobic respiration"/>
    <property type="evidence" value="ECO:0007669"/>
    <property type="project" value="TreeGrafter"/>
</dbReference>
<evidence type="ECO:0000256" key="16">
    <source>
        <dbReference type="ARBA" id="ARBA00034412"/>
    </source>
</evidence>
<dbReference type="FunFam" id="4.10.80.40:FF:000003">
    <property type="entry name" value="Fumarate reductase flavoprotein subunit"/>
    <property type="match status" value="1"/>
</dbReference>
<dbReference type="Gene3D" id="1.10.1060.10">
    <property type="entry name" value="Alpha-helical ferredoxin"/>
    <property type="match status" value="1"/>
</dbReference>
<dbReference type="SUPFAM" id="SSF54292">
    <property type="entry name" value="2Fe-2S ferredoxin-like"/>
    <property type="match status" value="1"/>
</dbReference>
<dbReference type="NCBIfam" id="TIGR00384">
    <property type="entry name" value="dhsB"/>
    <property type="match status" value="1"/>
</dbReference>
<dbReference type="InterPro" id="IPR036010">
    <property type="entry name" value="2Fe-2S_ferredoxin-like_sf"/>
</dbReference>
<dbReference type="InterPro" id="IPR012675">
    <property type="entry name" value="Beta-grasp_dom_sf"/>
</dbReference>
<keyword evidence="6" id="KW-0997">Cell inner membrane</keyword>
<reference evidence="21 22" key="1">
    <citation type="submission" date="2018-06" db="EMBL/GenBank/DDBJ databases">
        <authorList>
            <consortium name="Pathogen Informatics"/>
            <person name="Doyle S."/>
        </authorList>
    </citation>
    <scope>NUCLEOTIDE SEQUENCE [LARGE SCALE GENOMIC DNA]</scope>
    <source>
        <strain evidence="21 22">NCTC8258</strain>
    </source>
</reference>
<dbReference type="GO" id="GO:0051537">
    <property type="term" value="F:2 iron, 2 sulfur cluster binding"/>
    <property type="evidence" value="ECO:0007669"/>
    <property type="project" value="UniProtKB-KW"/>
</dbReference>
<keyword evidence="13 18" id="KW-0411">Iron-sulfur</keyword>
<dbReference type="PROSITE" id="PS00197">
    <property type="entry name" value="2FE2S_FER_1"/>
    <property type="match status" value="1"/>
</dbReference>
<feature type="domain" description="4Fe-4S ferredoxin-type" evidence="20">
    <location>
        <begin position="189"/>
        <end position="218"/>
    </location>
</feature>
<evidence type="ECO:0000256" key="7">
    <source>
        <dbReference type="ARBA" id="ARBA00022532"/>
    </source>
</evidence>
<dbReference type="NCBIfam" id="NF004616">
    <property type="entry name" value="PRK05950.1"/>
    <property type="match status" value="1"/>
</dbReference>
<evidence type="ECO:0000256" key="8">
    <source>
        <dbReference type="ARBA" id="ARBA00022714"/>
    </source>
</evidence>
<proteinExistence type="inferred from homology"/>
<evidence type="ECO:0000256" key="15">
    <source>
        <dbReference type="ARBA" id="ARBA00023291"/>
    </source>
</evidence>
<dbReference type="FunFam" id="1.10.1060.10:FF:000002">
    <property type="entry name" value="Succinate dehydrogenase iron-sulfur subunit"/>
    <property type="match status" value="1"/>
</dbReference>
<dbReference type="PANTHER" id="PTHR43551">
    <property type="entry name" value="FUMARATE REDUCTASE IRON-SULFUR SUBUNIT"/>
    <property type="match status" value="1"/>
</dbReference>
<dbReference type="Gene3D" id="3.10.20.30">
    <property type="match status" value="1"/>
</dbReference>
<dbReference type="Proteomes" id="UP000255509">
    <property type="component" value="Unassembled WGS sequence"/>
</dbReference>
<dbReference type="Gene3D" id="4.10.80.40">
    <property type="entry name" value="succinate dehydrogenase protein domain"/>
    <property type="match status" value="1"/>
</dbReference>
<dbReference type="EC" id="1.3.5.1" evidence="18"/>
<evidence type="ECO:0000256" key="17">
    <source>
        <dbReference type="ARBA" id="ARBA00049220"/>
    </source>
</evidence>
<evidence type="ECO:0000256" key="14">
    <source>
        <dbReference type="ARBA" id="ARBA00023136"/>
    </source>
</evidence>
<keyword evidence="4" id="KW-1003">Cell membrane</keyword>
<evidence type="ECO:0000256" key="13">
    <source>
        <dbReference type="ARBA" id="ARBA00023014"/>
    </source>
</evidence>
<dbReference type="InterPro" id="IPR017900">
    <property type="entry name" value="4Fe4S_Fe_S_CS"/>
</dbReference>
<keyword evidence="10" id="KW-0249">Electron transport</keyword>
<dbReference type="InterPro" id="IPR015939">
    <property type="entry name" value="Fum_Rdtase/Succ_DH_flav-like_C"/>
</dbReference>
<dbReference type="NCBIfam" id="NF009051">
    <property type="entry name" value="PRK12385.1"/>
    <property type="match status" value="1"/>
</dbReference>
<keyword evidence="15 18" id="KW-0003">3Fe-4S</keyword>
<dbReference type="InterPro" id="IPR017896">
    <property type="entry name" value="4Fe4S_Fe-S-bd"/>
</dbReference>
<comment type="similarity">
    <text evidence="2 18">Belongs to the succinate dehydrogenase/fumarate reductase iron-sulfur protein family.</text>
</comment>
<accession>A0A379WG85</accession>
<evidence type="ECO:0000256" key="12">
    <source>
        <dbReference type="ARBA" id="ARBA00023004"/>
    </source>
</evidence>
<evidence type="ECO:0000256" key="9">
    <source>
        <dbReference type="ARBA" id="ARBA00022723"/>
    </source>
</evidence>
<dbReference type="GO" id="GO:0051538">
    <property type="term" value="F:3 iron, 4 sulfur cluster binding"/>
    <property type="evidence" value="ECO:0007669"/>
    <property type="project" value="UniProtKB-KW"/>
</dbReference>
<dbReference type="InterPro" id="IPR037099">
    <property type="entry name" value="Fum_R/Succ_DH_flav-like_C_sf"/>
</dbReference>
<dbReference type="GO" id="GO:0046872">
    <property type="term" value="F:metal ion binding"/>
    <property type="evidence" value="ECO:0007669"/>
    <property type="project" value="UniProtKB-KW"/>
</dbReference>
<evidence type="ECO:0000256" key="10">
    <source>
        <dbReference type="ARBA" id="ARBA00022982"/>
    </source>
</evidence>
<dbReference type="EMBL" id="UGXS01000004">
    <property type="protein sequence ID" value="SUH18252.1"/>
    <property type="molecule type" value="Genomic_DNA"/>
</dbReference>
<dbReference type="GO" id="GO:0005886">
    <property type="term" value="C:plasma membrane"/>
    <property type="evidence" value="ECO:0007669"/>
    <property type="project" value="UniProtKB-SubCell"/>
</dbReference>
<dbReference type="GO" id="GO:0008177">
    <property type="term" value="F:succinate dehydrogenase (quinone) activity"/>
    <property type="evidence" value="ECO:0007669"/>
    <property type="project" value="UniProtKB-EC"/>
</dbReference>
<dbReference type="InterPro" id="IPR025192">
    <property type="entry name" value="Succ_DH/fum_Rdtase_N"/>
</dbReference>
<comment type="cofactor">
    <cofactor evidence="18">
        <name>[2Fe-2S] cluster</name>
        <dbReference type="ChEBI" id="CHEBI:190135"/>
    </cofactor>
    <text evidence="18">Binds 1 [2Fe-2S] cluster.</text>
</comment>
<keyword evidence="3" id="KW-0813">Transport</keyword>
<evidence type="ECO:0000256" key="4">
    <source>
        <dbReference type="ARBA" id="ARBA00022475"/>
    </source>
</evidence>
<comment type="catalytic activity">
    <reaction evidence="17 18">
        <text>a quinone + succinate = fumarate + a quinol</text>
        <dbReference type="Rhea" id="RHEA:40523"/>
        <dbReference type="ChEBI" id="CHEBI:24646"/>
        <dbReference type="ChEBI" id="CHEBI:29806"/>
        <dbReference type="ChEBI" id="CHEBI:30031"/>
        <dbReference type="ChEBI" id="CHEBI:132124"/>
        <dbReference type="EC" id="1.3.5.1"/>
    </reaction>
</comment>
<protein>
    <recommendedName>
        <fullName evidence="18">Succinate dehydrogenase iron-sulfur subunit</fullName>
        <ecNumber evidence="18">1.3.5.1</ecNumber>
    </recommendedName>
</protein>
<evidence type="ECO:0000256" key="2">
    <source>
        <dbReference type="ARBA" id="ARBA00009433"/>
    </source>
</evidence>
<dbReference type="Pfam" id="PF13237">
    <property type="entry name" value="Fer4_10"/>
    <property type="match status" value="1"/>
</dbReference>
<comment type="catalytic activity">
    <reaction evidence="16">
        <text>a menaquinone + succinate = a menaquinol + fumarate</text>
        <dbReference type="Rhea" id="RHEA:27834"/>
        <dbReference type="Rhea" id="RHEA-COMP:9537"/>
        <dbReference type="Rhea" id="RHEA-COMP:9539"/>
        <dbReference type="ChEBI" id="CHEBI:16374"/>
        <dbReference type="ChEBI" id="CHEBI:18151"/>
        <dbReference type="ChEBI" id="CHEBI:29806"/>
        <dbReference type="ChEBI" id="CHEBI:30031"/>
        <dbReference type="EC" id="1.3.5.1"/>
    </reaction>
</comment>
<keyword evidence="14" id="KW-0472">Membrane</keyword>